<reference evidence="2" key="1">
    <citation type="submission" date="2018-07" db="EMBL/GenBank/DDBJ databases">
        <authorList>
            <consortium name="GenomeTrakr network: Whole genome sequencing for foodborne pathogen traceback"/>
        </authorList>
    </citation>
    <scope>NUCLEOTIDE SEQUENCE</scope>
    <source>
        <strain evidence="2">CFSAN056582</strain>
    </source>
</reference>
<comment type="caution">
    <text evidence="2">The sequence shown here is derived from an EMBL/GenBank/DDBJ whole genome shotgun (WGS) entry which is preliminary data.</text>
</comment>
<accession>A0A5U6STQ5</accession>
<protein>
    <submittedName>
        <fullName evidence="2">Uncharacterized protein</fullName>
    </submittedName>
</protein>
<feature type="region of interest" description="Disordered" evidence="1">
    <location>
        <begin position="1"/>
        <end position="32"/>
    </location>
</feature>
<evidence type="ECO:0000313" key="2">
    <source>
        <dbReference type="EMBL" id="EBR0846200.1"/>
    </source>
</evidence>
<proteinExistence type="predicted"/>
<organism evidence="2">
    <name type="scientific">Salmonella enterica</name>
    <name type="common">Salmonella choleraesuis</name>
    <dbReference type="NCBI Taxonomy" id="28901"/>
    <lineage>
        <taxon>Bacteria</taxon>
        <taxon>Pseudomonadati</taxon>
        <taxon>Pseudomonadota</taxon>
        <taxon>Gammaproteobacteria</taxon>
        <taxon>Enterobacterales</taxon>
        <taxon>Enterobacteriaceae</taxon>
        <taxon>Salmonella</taxon>
    </lineage>
</organism>
<dbReference type="AlphaFoldDB" id="A0A5U6STQ5"/>
<sequence length="167" mass="18460">MTNRPPAPADMTEAFSRQDTGETKHSETPEHARWDGPLTHWIENHPVEVVQEWIVKYGLRHQLFEGEDARRLATDILTYLHHHDEALRWSVFYQLDGAGIGDILGSVGLSVFWSGGSLTPEGQPPVYPPAGAATKILLSAGKQLVVLCAPGNDLSEGVRRFLGERPD</sequence>
<gene>
    <name evidence="2" type="ORF">BRO79_22585</name>
</gene>
<dbReference type="InterPro" id="IPR053855">
    <property type="entry name" value="DUF6931"/>
</dbReference>
<dbReference type="Pfam" id="PF22011">
    <property type="entry name" value="DUF6931"/>
    <property type="match status" value="1"/>
</dbReference>
<name>A0A5U6STQ5_SALER</name>
<dbReference type="EMBL" id="AAGRCI010000030">
    <property type="protein sequence ID" value="EBR0846200.1"/>
    <property type="molecule type" value="Genomic_DNA"/>
</dbReference>
<evidence type="ECO:0000256" key="1">
    <source>
        <dbReference type="SAM" id="MobiDB-lite"/>
    </source>
</evidence>
<feature type="compositionally biased region" description="Basic and acidic residues" evidence="1">
    <location>
        <begin position="19"/>
        <end position="32"/>
    </location>
</feature>